<evidence type="ECO:0000256" key="1">
    <source>
        <dbReference type="ARBA" id="ARBA00004172"/>
    </source>
</evidence>
<keyword evidence="2" id="KW-0813">Transport</keyword>
<feature type="compositionally biased region" description="Basic and acidic residues" evidence="6">
    <location>
        <begin position="382"/>
        <end position="452"/>
    </location>
</feature>
<dbReference type="GO" id="GO:0045055">
    <property type="term" value="P:regulated exocytosis"/>
    <property type="evidence" value="ECO:0007669"/>
    <property type="project" value="TreeGrafter"/>
</dbReference>
<dbReference type="PANTHER" id="PTHR15746">
    <property type="entry name" value="RAB11-RELATED"/>
    <property type="match status" value="1"/>
</dbReference>
<dbReference type="Ensembl" id="ENSHHUT00000034482.1">
    <property type="protein sequence ID" value="ENSHHUP00000033135.1"/>
    <property type="gene ID" value="ENSHHUG00000020959.1"/>
</dbReference>
<feature type="compositionally biased region" description="Polar residues" evidence="6">
    <location>
        <begin position="594"/>
        <end position="607"/>
    </location>
</feature>
<dbReference type="InterPro" id="IPR019018">
    <property type="entry name" value="Rab-bd_FIP-RBD"/>
</dbReference>
<dbReference type="GO" id="GO:0015031">
    <property type="term" value="P:protein transport"/>
    <property type="evidence" value="ECO:0007669"/>
    <property type="project" value="UniProtKB-KW"/>
</dbReference>
<dbReference type="FunFam" id="2.60.40.150:FF:000070">
    <property type="entry name" value="rab11 family-interacting protein 2 isoform X1"/>
    <property type="match status" value="1"/>
</dbReference>
<evidence type="ECO:0000313" key="10">
    <source>
        <dbReference type="Proteomes" id="UP000314982"/>
    </source>
</evidence>
<dbReference type="Pfam" id="PF00168">
    <property type="entry name" value="C2"/>
    <property type="match status" value="1"/>
</dbReference>
<feature type="region of interest" description="Disordered" evidence="6">
    <location>
        <begin position="1342"/>
        <end position="1525"/>
    </location>
</feature>
<feature type="compositionally biased region" description="Polar residues" evidence="6">
    <location>
        <begin position="226"/>
        <end position="240"/>
    </location>
</feature>
<dbReference type="InterPro" id="IPR035892">
    <property type="entry name" value="C2_domain_sf"/>
</dbReference>
<sequence>MSLADQSQQWYPTSVQVTVFQARNLRIKGKNGTNDAYAIMQVAKDKFSTSVAEKCVAPVWKEEATFDLPLFHHGNAERCTLYIIVMHRALVGLDKLLGRAVINLLDLHDNSARKKTDWYKLLDKNGKEDKVRGEVMLDIQFMRNNLTASMFDLSMKDKPRSRIGKLKDKVRGKKKDSFSDSASAIVPSFSQVVTDSEGEADSHSVCPESPGAKKKSKLKSLFAPKSNLQRNVSQSMSTLGTLPEKNASLSGSRSSGLNVDSPDVKKKFKFLGHQRTGSNDSKVSTGPFSLLGRSKQKEDPNITCINGNHVYAEEVEPMSGSTLSLNSSGQGSVEDVRSHRQPSDASVDSLKGASVNTYRKEFADRDRALLEQRRLQEEVEKRQAEEKRQNEEKQRVQLKVLQEEERKQQEEQERKRRFQEDEARRKKQQEEEVDRKRLAEERRLLKADELQRLGEQQRQQEEAKKAEEQKQEEASVTERLSSLFGMIMKKEEKKEELQQSVANEERPNPSPSRSTRDLEVPALRHAANPFEDILLSPDPPIPFEESPVDHQKGVRGTNTTSAAVFNSNRTAKVSAVKPRLESLKQPETPDSHRQQSPSLSCAESPLSSFPCEAPDMFSNLHSSLAPPKTWRSTSESPCSSTENLAAIGSSPSGSDRNRQALLPPSPMELHSHGNPNAGSRSVSAKSAVARGSLVTIKEVEAKRPPLPLPDYDRLFPQKRHGVQGQTQWDHIIAEVNQRQQEYTSQLIGKEMSVDGPGLDSPAPPHNDKYSYLQERAAEHLNQQQTQVQEVQSLSWRRVGPNSSPALIPPPKPVAAAPPRLVTDSNKKQGQNTAQANPSVERHNAFVSKVLGSTNPMAQTSDVPPVKPWEDARKVPKTSVALASEGHSVLPIEKPTRLTSREDLVSSYTDEPKGLPNTPKEIPAAKPRQRLISKEPVRRADPEPKAAESTTNVQQENRSETRAASTPDFIEMRVSSPVMAKNTEVTDSLESDNNKKQMERIMKETFSEPDPFPIAEVLPKDPWAQPEKSHSGVDLFSGGPQKEDKLEEPGMKTDDLHKHFTPNNSTDLSSSCNDSDSEKHPEEEKPEEPNPAFQRGFSQRKKERAEFDSPAPPLNDKYSYLQERAAERLNQQQTQVQEVQSWRRVGPNSSPALIPPPKPRRLEADSNIKQSQSTAQNNPSVEGHNTFVSKVLVSTNPMAQSRDLPSVKPREDVRKVLNTFVSSANHGKSVLPIEKPNRPTPQVLVSSSTDEPKGLPNTPKEIPAAKPRQSLVSKEPEPTSAEPTTVQQENRSEMRAVSTPDIMESSPAMAKATDSVESDINKKQLELITKEMFADPFPIAEILPKDPWAQPEQSHSGDDLFSGGPQKDDKLEQRLTTDDLVKLFTPNNPTDLFSSCNDSDSEKHPEEEKPEEPSPAFQRKNKLAAPQPPANSSNKRAMGKGELDKQDPSPRENETIRLATTGSVKLEPQAKNTRQRNLYGREKVETQARVEKWTADPFTFSRMSSDLTSPEPPQSVGEPNPQAGAEENALLRAWVSTSEVQPLSVLSSNGDRPVLTPLRPHPVKPMSSMESHAPINTPVVREMKTYDSSLGKMKAPGKVESGPYTQLTQEELITLVVKQQTALSKKDSKIVELEEYIDNLLVRVIEEKPSILQGLNSPKQAL</sequence>
<keyword evidence="4" id="KW-0967">Endosome</keyword>
<dbReference type="SUPFAM" id="SSF144270">
    <property type="entry name" value="Eferin C-derminal domain-like"/>
    <property type="match status" value="1"/>
</dbReference>
<evidence type="ECO:0000313" key="9">
    <source>
        <dbReference type="Ensembl" id="ENSHHUP00000033135.1"/>
    </source>
</evidence>
<evidence type="ECO:0000256" key="5">
    <source>
        <dbReference type="ARBA" id="ARBA00022927"/>
    </source>
</evidence>
<dbReference type="Gene3D" id="1.20.5.2440">
    <property type="match status" value="1"/>
</dbReference>
<dbReference type="Gene3D" id="2.60.40.150">
    <property type="entry name" value="C2 domain"/>
    <property type="match status" value="1"/>
</dbReference>
<feature type="compositionally biased region" description="Polar residues" evidence="6">
    <location>
        <begin position="1166"/>
        <end position="1179"/>
    </location>
</feature>
<dbReference type="PANTHER" id="PTHR15746:SF22">
    <property type="entry name" value="RAB11 FAMILY-INTERACTING PROTEIN 1"/>
    <property type="match status" value="1"/>
</dbReference>
<keyword evidence="3" id="KW-0597">Phosphoprotein</keyword>
<feature type="region of interest" description="Disordered" evidence="6">
    <location>
        <begin position="1559"/>
        <end position="1578"/>
    </location>
</feature>
<feature type="region of interest" description="Disordered" evidence="6">
    <location>
        <begin position="1221"/>
        <end position="1316"/>
    </location>
</feature>
<feature type="compositionally biased region" description="Polar residues" evidence="6">
    <location>
        <begin position="1384"/>
        <end position="1397"/>
    </location>
</feature>
<dbReference type="SUPFAM" id="SSF49562">
    <property type="entry name" value="C2 domain (Calcium/lipid-binding domain, CaLB)"/>
    <property type="match status" value="1"/>
</dbReference>
<evidence type="ECO:0000259" key="8">
    <source>
        <dbReference type="PROSITE" id="PS51511"/>
    </source>
</evidence>
<feature type="compositionally biased region" description="Basic and acidic residues" evidence="6">
    <location>
        <begin position="931"/>
        <end position="945"/>
    </location>
</feature>
<feature type="compositionally biased region" description="Basic and acidic residues" evidence="6">
    <location>
        <begin position="1365"/>
        <end position="1380"/>
    </location>
</feature>
<dbReference type="GeneTree" id="ENSGT00940000165511"/>
<feature type="compositionally biased region" description="Low complexity" evidence="6">
    <location>
        <begin position="677"/>
        <end position="687"/>
    </location>
</feature>
<feature type="compositionally biased region" description="Polar residues" evidence="6">
    <location>
        <begin position="319"/>
        <end position="331"/>
    </location>
</feature>
<feature type="compositionally biased region" description="Basic and acidic residues" evidence="6">
    <location>
        <begin position="1040"/>
        <end position="1057"/>
    </location>
</feature>
<dbReference type="GO" id="GO:0031267">
    <property type="term" value="F:small GTPase binding"/>
    <property type="evidence" value="ECO:0007669"/>
    <property type="project" value="InterPro"/>
</dbReference>
<evidence type="ECO:0000256" key="3">
    <source>
        <dbReference type="ARBA" id="ARBA00022553"/>
    </source>
</evidence>
<keyword evidence="5" id="KW-0653">Protein transport</keyword>
<accession>A0A4W5M741</accession>
<feature type="compositionally biased region" description="Polar residues" evidence="6">
    <location>
        <begin position="275"/>
        <end position="287"/>
    </location>
</feature>
<dbReference type="Pfam" id="PF09457">
    <property type="entry name" value="RBD-FIP"/>
    <property type="match status" value="1"/>
</dbReference>
<name>A0A4W5M741_9TELE</name>
<comment type="subcellular location">
    <subcellularLocation>
        <location evidence="1">Recycling endosome</location>
    </subcellularLocation>
</comment>
<dbReference type="PROSITE" id="PS50004">
    <property type="entry name" value="C2"/>
    <property type="match status" value="1"/>
</dbReference>
<feature type="compositionally biased region" description="Basic and acidic residues" evidence="6">
    <location>
        <begin position="1478"/>
        <end position="1493"/>
    </location>
</feature>
<dbReference type="STRING" id="62062.ENSHHUP00000033135"/>
<feature type="domain" description="FIP-RBD" evidence="8">
    <location>
        <begin position="1592"/>
        <end position="1654"/>
    </location>
</feature>
<reference evidence="9" key="3">
    <citation type="submission" date="2025-09" db="UniProtKB">
        <authorList>
            <consortium name="Ensembl"/>
        </authorList>
    </citation>
    <scope>IDENTIFICATION</scope>
</reference>
<feature type="region of interest" description="Disordered" evidence="6">
    <location>
        <begin position="319"/>
        <end position="352"/>
    </location>
</feature>
<keyword evidence="10" id="KW-1185">Reference proteome</keyword>
<dbReference type="CDD" id="cd08682">
    <property type="entry name" value="C2_Rab11-FIP_classI"/>
    <property type="match status" value="1"/>
</dbReference>
<evidence type="ECO:0000256" key="6">
    <source>
        <dbReference type="SAM" id="MobiDB-lite"/>
    </source>
</evidence>
<dbReference type="InterPro" id="IPR037245">
    <property type="entry name" value="FIP-RBD_C_sf"/>
</dbReference>
<feature type="compositionally biased region" description="Basic and acidic residues" evidence="6">
    <location>
        <begin position="488"/>
        <end position="507"/>
    </location>
</feature>
<feature type="compositionally biased region" description="Polar residues" evidence="6">
    <location>
        <begin position="827"/>
        <end position="837"/>
    </location>
</feature>
<evidence type="ECO:0008006" key="11">
    <source>
        <dbReference type="Google" id="ProtNLM"/>
    </source>
</evidence>
<feature type="compositionally biased region" description="Polar residues" evidence="6">
    <location>
        <begin position="1060"/>
        <end position="1073"/>
    </location>
</feature>
<feature type="domain" description="C2" evidence="7">
    <location>
        <begin position="1"/>
        <end position="119"/>
    </location>
</feature>
<feature type="compositionally biased region" description="Low complexity" evidence="6">
    <location>
        <begin position="1130"/>
        <end position="1139"/>
    </location>
</feature>
<feature type="compositionally biased region" description="Basic and acidic residues" evidence="6">
    <location>
        <begin position="1438"/>
        <end position="1454"/>
    </location>
</feature>
<feature type="compositionally biased region" description="Polar residues" evidence="6">
    <location>
        <begin position="630"/>
        <end position="654"/>
    </location>
</feature>
<evidence type="ECO:0000259" key="7">
    <source>
        <dbReference type="PROSITE" id="PS50004"/>
    </source>
</evidence>
<feature type="region of interest" description="Disordered" evidence="6">
    <location>
        <begin position="382"/>
        <end position="687"/>
    </location>
</feature>
<dbReference type="Proteomes" id="UP000314982">
    <property type="component" value="Unassembled WGS sequence"/>
</dbReference>
<feature type="compositionally biased region" description="Basic and acidic residues" evidence="6">
    <location>
        <begin position="458"/>
        <end position="473"/>
    </location>
</feature>
<feature type="region of interest" description="Disordered" evidence="6">
    <location>
        <begin position="906"/>
        <end position="1184"/>
    </location>
</feature>
<feature type="region of interest" description="Disordered" evidence="6">
    <location>
        <begin position="274"/>
        <end position="294"/>
    </location>
</feature>
<feature type="region of interest" description="Disordered" evidence="6">
    <location>
        <begin position="193"/>
        <end position="258"/>
    </location>
</feature>
<evidence type="ECO:0000256" key="2">
    <source>
        <dbReference type="ARBA" id="ARBA00022448"/>
    </source>
</evidence>
<organism evidence="9 10">
    <name type="scientific">Hucho hucho</name>
    <name type="common">huchen</name>
    <dbReference type="NCBI Taxonomy" id="62062"/>
    <lineage>
        <taxon>Eukaryota</taxon>
        <taxon>Metazoa</taxon>
        <taxon>Chordata</taxon>
        <taxon>Craniata</taxon>
        <taxon>Vertebrata</taxon>
        <taxon>Euteleostomi</taxon>
        <taxon>Actinopterygii</taxon>
        <taxon>Neopterygii</taxon>
        <taxon>Teleostei</taxon>
        <taxon>Protacanthopterygii</taxon>
        <taxon>Salmoniformes</taxon>
        <taxon>Salmonidae</taxon>
        <taxon>Salmoninae</taxon>
        <taxon>Hucho</taxon>
    </lineage>
</organism>
<protein>
    <recommendedName>
        <fullName evidence="11">RAB11 family interacting protein 1 (class I) a</fullName>
    </recommendedName>
</protein>
<dbReference type="InterPro" id="IPR037789">
    <property type="entry name" value="FIP_classI"/>
</dbReference>
<reference evidence="9" key="2">
    <citation type="submission" date="2025-08" db="UniProtKB">
        <authorList>
            <consortium name="Ensembl"/>
        </authorList>
    </citation>
    <scope>IDENTIFICATION</scope>
</reference>
<dbReference type="SMART" id="SM00239">
    <property type="entry name" value="C2"/>
    <property type="match status" value="1"/>
</dbReference>
<feature type="compositionally biased region" description="Polar residues" evidence="6">
    <location>
        <begin position="556"/>
        <end position="571"/>
    </location>
</feature>
<dbReference type="PROSITE" id="PS51511">
    <property type="entry name" value="FIP_RBD"/>
    <property type="match status" value="1"/>
</dbReference>
<feature type="compositionally biased region" description="Polar residues" evidence="6">
    <location>
        <begin position="247"/>
        <end position="258"/>
    </location>
</feature>
<dbReference type="InterPro" id="IPR000008">
    <property type="entry name" value="C2_dom"/>
</dbReference>
<dbReference type="GO" id="GO:0055037">
    <property type="term" value="C:recycling endosome"/>
    <property type="evidence" value="ECO:0007669"/>
    <property type="project" value="UniProtKB-SubCell"/>
</dbReference>
<evidence type="ECO:0000256" key="4">
    <source>
        <dbReference type="ARBA" id="ARBA00022753"/>
    </source>
</evidence>
<feature type="compositionally biased region" description="Basic and acidic residues" evidence="6">
    <location>
        <begin position="578"/>
        <end position="593"/>
    </location>
</feature>
<proteinExistence type="predicted"/>
<reference evidence="10" key="1">
    <citation type="submission" date="2018-06" db="EMBL/GenBank/DDBJ databases">
        <title>Genome assembly of Danube salmon.</title>
        <authorList>
            <person name="Macqueen D.J."/>
            <person name="Gundappa M.K."/>
        </authorList>
    </citation>
    <scope>NUCLEOTIDE SEQUENCE [LARGE SCALE GENOMIC DNA]</scope>
</reference>
<feature type="compositionally biased region" description="Basic and acidic residues" evidence="6">
    <location>
        <begin position="991"/>
        <end position="1005"/>
    </location>
</feature>
<feature type="region of interest" description="Disordered" evidence="6">
    <location>
        <begin position="821"/>
        <end position="840"/>
    </location>
</feature>